<accession>A0A1I3KFS8</accession>
<dbReference type="EMBL" id="FORF01000005">
    <property type="protein sequence ID" value="SFI71346.1"/>
    <property type="molecule type" value="Genomic_DNA"/>
</dbReference>
<dbReference type="GO" id="GO:0032259">
    <property type="term" value="P:methylation"/>
    <property type="evidence" value="ECO:0007669"/>
    <property type="project" value="UniProtKB-KW"/>
</dbReference>
<evidence type="ECO:0000256" key="3">
    <source>
        <dbReference type="ARBA" id="ARBA00022989"/>
    </source>
</evidence>
<proteinExistence type="predicted"/>
<comment type="subcellular location">
    <subcellularLocation>
        <location evidence="1">Endomembrane system</location>
        <topology evidence="1">Multi-pass membrane protein</topology>
    </subcellularLocation>
</comment>
<dbReference type="AlphaFoldDB" id="A0A1I3KFS8"/>
<keyword evidence="7" id="KW-1185">Reference proteome</keyword>
<evidence type="ECO:0000313" key="6">
    <source>
        <dbReference type="EMBL" id="SFI71346.1"/>
    </source>
</evidence>
<keyword evidence="4 5" id="KW-0472">Membrane</keyword>
<feature type="transmembrane region" description="Helical" evidence="5">
    <location>
        <begin position="102"/>
        <end position="126"/>
    </location>
</feature>
<dbReference type="GO" id="GO:0012505">
    <property type="term" value="C:endomembrane system"/>
    <property type="evidence" value="ECO:0007669"/>
    <property type="project" value="UniProtKB-SubCell"/>
</dbReference>
<evidence type="ECO:0000256" key="5">
    <source>
        <dbReference type="SAM" id="Phobius"/>
    </source>
</evidence>
<protein>
    <submittedName>
        <fullName evidence="6">Protein-S-isoprenylcysteine O-methyltransferase Ste14</fullName>
    </submittedName>
</protein>
<dbReference type="RefSeq" id="WP_091519756.1">
    <property type="nucleotide sequence ID" value="NZ_FORF01000005.1"/>
</dbReference>
<feature type="transmembrane region" description="Helical" evidence="5">
    <location>
        <begin position="44"/>
        <end position="68"/>
    </location>
</feature>
<keyword evidence="6" id="KW-0489">Methyltransferase</keyword>
<organism evidence="6 7">
    <name type="scientific">Aquamicrobium aerolatum DSM 21857</name>
    <dbReference type="NCBI Taxonomy" id="1121003"/>
    <lineage>
        <taxon>Bacteria</taxon>
        <taxon>Pseudomonadati</taxon>
        <taxon>Pseudomonadota</taxon>
        <taxon>Alphaproteobacteria</taxon>
        <taxon>Hyphomicrobiales</taxon>
        <taxon>Phyllobacteriaceae</taxon>
        <taxon>Aerobium</taxon>
    </lineage>
</organism>
<dbReference type="Gene3D" id="1.20.120.1630">
    <property type="match status" value="1"/>
</dbReference>
<dbReference type="STRING" id="1121003.SAMN03080618_01181"/>
<keyword evidence="6" id="KW-0808">Transferase</keyword>
<keyword evidence="3 5" id="KW-1133">Transmembrane helix</keyword>
<keyword evidence="2 5" id="KW-0812">Transmembrane</keyword>
<evidence type="ECO:0000256" key="2">
    <source>
        <dbReference type="ARBA" id="ARBA00022692"/>
    </source>
</evidence>
<reference evidence="7" key="1">
    <citation type="submission" date="2016-10" db="EMBL/GenBank/DDBJ databases">
        <authorList>
            <person name="Varghese N."/>
            <person name="Submissions S."/>
        </authorList>
    </citation>
    <scope>NUCLEOTIDE SEQUENCE [LARGE SCALE GENOMIC DNA]</scope>
    <source>
        <strain evidence="7">DSM 21857</strain>
    </source>
</reference>
<gene>
    <name evidence="6" type="ORF">SAMN03080618_01181</name>
</gene>
<evidence type="ECO:0000256" key="4">
    <source>
        <dbReference type="ARBA" id="ARBA00023136"/>
    </source>
</evidence>
<feature type="transmembrane region" description="Helical" evidence="5">
    <location>
        <begin position="12"/>
        <end position="32"/>
    </location>
</feature>
<dbReference type="OrthoDB" id="9811969at2"/>
<evidence type="ECO:0000256" key="1">
    <source>
        <dbReference type="ARBA" id="ARBA00004127"/>
    </source>
</evidence>
<name>A0A1I3KFS8_9HYPH</name>
<dbReference type="Proteomes" id="UP000242763">
    <property type="component" value="Unassembled WGS sequence"/>
</dbReference>
<dbReference type="Pfam" id="PF04191">
    <property type="entry name" value="PEMT"/>
    <property type="match status" value="1"/>
</dbReference>
<dbReference type="PANTHER" id="PTHR12714">
    <property type="entry name" value="PROTEIN-S ISOPRENYLCYSTEINE O-METHYLTRANSFERASE"/>
    <property type="match status" value="1"/>
</dbReference>
<sequence>MSSQSSRPSTMPWPPLIYVSAIALAIIANWLFPLPWIPNPLGEILFAVGLLLVALALAMIVSAIRTLLNAKTTVKPHQAATHLVTKGPFAFSRNPIYLGNTAIMLGLALITGIVWFIIFAIVAAFATQKLAIEPEERHLEAQFGKRFRDYCKKVRRWI</sequence>
<dbReference type="PANTHER" id="PTHR12714:SF24">
    <property type="entry name" value="SLR1182 PROTEIN"/>
    <property type="match status" value="1"/>
</dbReference>
<evidence type="ECO:0000313" key="7">
    <source>
        <dbReference type="Proteomes" id="UP000242763"/>
    </source>
</evidence>
<dbReference type="InterPro" id="IPR007318">
    <property type="entry name" value="Phopholipid_MeTrfase"/>
</dbReference>
<dbReference type="GO" id="GO:0008168">
    <property type="term" value="F:methyltransferase activity"/>
    <property type="evidence" value="ECO:0007669"/>
    <property type="project" value="UniProtKB-KW"/>
</dbReference>